<dbReference type="Proteomes" id="UP000326903">
    <property type="component" value="Unassembled WGS sequence"/>
</dbReference>
<sequence length="355" mass="40762">MAVKETGVSYYGISYPEHAEQDFKEMIEHNCNAVILALSEFDIDFWFPNIVKVAKVAKHLGLKVYLDTWGIGKWFGGEPPSIFLTNNAGNRQVSAFTNTPLSAACFNTRAFRDYFYDICEKLALEVDADGFFWDEPHYALPKSYASITGGPGDDWSCRCPVCQKKFEQLYGYVMPSMLTKEVIAFRENSALEILETASRRIKQIRPDSKIVCCVHATINNYYVKENRGYDNWDKVGKVDVFDVFSTTIISYKLPRSYFKSITQQTLDIAKKYGRGSQRWLMNYFQEPDNIEEIKEIVHLYADMGVESLFAWTYRGGHGTVLGPPHALQMWDMLGEAYGEVLEKDYAINDKKKKRK</sequence>
<dbReference type="RefSeq" id="WP_150415399.1">
    <property type="nucleotide sequence ID" value="NZ_VYQF01000003.1"/>
</dbReference>
<proteinExistence type="predicted"/>
<comment type="caution">
    <text evidence="1">The sequence shown here is derived from an EMBL/GenBank/DDBJ whole genome shotgun (WGS) entry which is preliminary data.</text>
</comment>
<dbReference type="Gene3D" id="3.20.20.80">
    <property type="entry name" value="Glycosidases"/>
    <property type="match status" value="1"/>
</dbReference>
<dbReference type="SUPFAM" id="SSF51445">
    <property type="entry name" value="(Trans)glycosidases"/>
    <property type="match status" value="1"/>
</dbReference>
<dbReference type="EMBL" id="VYQF01000003">
    <property type="protein sequence ID" value="KAA9038678.1"/>
    <property type="molecule type" value="Genomic_DNA"/>
</dbReference>
<gene>
    <name evidence="1" type="ORF">FW778_14115</name>
</gene>
<keyword evidence="2" id="KW-1185">Reference proteome</keyword>
<reference evidence="1 2" key="1">
    <citation type="submission" date="2019-09" db="EMBL/GenBank/DDBJ databases">
        <title>Draft genome sequence of Ginsengibacter sp. BR5-29.</title>
        <authorList>
            <person name="Im W.-T."/>
        </authorList>
    </citation>
    <scope>NUCLEOTIDE SEQUENCE [LARGE SCALE GENOMIC DNA]</scope>
    <source>
        <strain evidence="1 2">BR5-29</strain>
    </source>
</reference>
<evidence type="ECO:0000313" key="1">
    <source>
        <dbReference type="EMBL" id="KAA9038678.1"/>
    </source>
</evidence>
<dbReference type="InterPro" id="IPR017853">
    <property type="entry name" value="GH"/>
</dbReference>
<accession>A0A5J5IF80</accession>
<dbReference type="AlphaFoldDB" id="A0A5J5IF80"/>
<evidence type="ECO:0000313" key="2">
    <source>
        <dbReference type="Proteomes" id="UP000326903"/>
    </source>
</evidence>
<protein>
    <submittedName>
        <fullName evidence="1">Uncharacterized protein</fullName>
    </submittedName>
</protein>
<name>A0A5J5IF80_9BACT</name>
<organism evidence="1 2">
    <name type="scientific">Ginsengibacter hankyongi</name>
    <dbReference type="NCBI Taxonomy" id="2607284"/>
    <lineage>
        <taxon>Bacteria</taxon>
        <taxon>Pseudomonadati</taxon>
        <taxon>Bacteroidota</taxon>
        <taxon>Chitinophagia</taxon>
        <taxon>Chitinophagales</taxon>
        <taxon>Chitinophagaceae</taxon>
        <taxon>Ginsengibacter</taxon>
    </lineage>
</organism>